<dbReference type="STRING" id="926569.ANT_18430"/>
<keyword evidence="4" id="KW-1185">Reference proteome</keyword>
<dbReference type="Gene3D" id="3.30.1200.10">
    <property type="entry name" value="YggU-like"/>
    <property type="match status" value="1"/>
</dbReference>
<sequence>MSREKREFRLHDGKTGAAITVRVTPRASKNEIYEILDDGTVKIRLTAPPVEGKANEALIDFLSEVLDVPRTSLEIVAGETGRDKIVTVLNLDASTVQARILQHLS</sequence>
<proteinExistence type="inferred from homology"/>
<accession>E8N605</accession>
<comment type="similarity">
    <text evidence="1 2">Belongs to the UPF0235 family.</text>
</comment>
<evidence type="ECO:0000256" key="2">
    <source>
        <dbReference type="HAMAP-Rule" id="MF_00634"/>
    </source>
</evidence>
<evidence type="ECO:0000313" key="4">
    <source>
        <dbReference type="Proteomes" id="UP000008922"/>
    </source>
</evidence>
<dbReference type="PANTHER" id="PTHR13420">
    <property type="entry name" value="UPF0235 PROTEIN C15ORF40"/>
    <property type="match status" value="1"/>
</dbReference>
<dbReference type="EMBL" id="AP012029">
    <property type="protein sequence ID" value="BAJ63869.1"/>
    <property type="molecule type" value="Genomic_DNA"/>
</dbReference>
<dbReference type="AlphaFoldDB" id="E8N605"/>
<dbReference type="OrthoDB" id="164532at2"/>
<dbReference type="NCBIfam" id="TIGR00251">
    <property type="entry name" value="DUF167 family protein"/>
    <property type="match status" value="1"/>
</dbReference>
<evidence type="ECO:0000313" key="3">
    <source>
        <dbReference type="EMBL" id="BAJ63869.1"/>
    </source>
</evidence>
<dbReference type="Proteomes" id="UP000008922">
    <property type="component" value="Chromosome"/>
</dbReference>
<dbReference type="GO" id="GO:0005737">
    <property type="term" value="C:cytoplasm"/>
    <property type="evidence" value="ECO:0007669"/>
    <property type="project" value="TreeGrafter"/>
</dbReference>
<dbReference type="InParanoid" id="E8N605"/>
<dbReference type="RefSeq" id="WP_013560246.1">
    <property type="nucleotide sequence ID" value="NC_014960.1"/>
</dbReference>
<dbReference type="SUPFAM" id="SSF69786">
    <property type="entry name" value="YggU-like"/>
    <property type="match status" value="1"/>
</dbReference>
<protein>
    <recommendedName>
        <fullName evidence="2">UPF0235 protein ANT_18430</fullName>
    </recommendedName>
</protein>
<dbReference type="eggNOG" id="COG1872">
    <property type="taxonomic scope" value="Bacteria"/>
</dbReference>
<dbReference type="InterPro" id="IPR036591">
    <property type="entry name" value="YggU-like_sf"/>
</dbReference>
<dbReference type="InterPro" id="IPR003746">
    <property type="entry name" value="DUF167"/>
</dbReference>
<dbReference type="KEGG" id="atm:ANT_18430"/>
<dbReference type="HOGENOM" id="CLU_130694_6_0_0"/>
<dbReference type="SMART" id="SM01152">
    <property type="entry name" value="DUF167"/>
    <property type="match status" value="1"/>
</dbReference>
<dbReference type="Pfam" id="PF02594">
    <property type="entry name" value="DUF167"/>
    <property type="match status" value="1"/>
</dbReference>
<dbReference type="PANTHER" id="PTHR13420:SF7">
    <property type="entry name" value="UPF0235 PROTEIN C15ORF40"/>
    <property type="match status" value="1"/>
</dbReference>
<organism evidence="3 4">
    <name type="scientific">Anaerolinea thermophila (strain DSM 14523 / JCM 11388 / NBRC 100420 / UNI-1)</name>
    <dbReference type="NCBI Taxonomy" id="926569"/>
    <lineage>
        <taxon>Bacteria</taxon>
        <taxon>Bacillati</taxon>
        <taxon>Chloroflexota</taxon>
        <taxon>Anaerolineae</taxon>
        <taxon>Anaerolineales</taxon>
        <taxon>Anaerolineaceae</taxon>
        <taxon>Anaerolinea</taxon>
    </lineage>
</organism>
<evidence type="ECO:0000256" key="1">
    <source>
        <dbReference type="ARBA" id="ARBA00010364"/>
    </source>
</evidence>
<reference evidence="3 4" key="1">
    <citation type="submission" date="2010-12" db="EMBL/GenBank/DDBJ databases">
        <title>Whole genome sequence of Anaerolinea thermophila UNI-1.</title>
        <authorList>
            <person name="Narita-Yamada S."/>
            <person name="Kishi E."/>
            <person name="Watanabe Y."/>
            <person name="Takasaki K."/>
            <person name="Ankai A."/>
            <person name="Oguchi A."/>
            <person name="Fukui S."/>
            <person name="Takahashi M."/>
            <person name="Yashiro I."/>
            <person name="Hosoyama A."/>
            <person name="Sekiguchi Y."/>
            <person name="Hanada S."/>
            <person name="Fujita N."/>
        </authorList>
    </citation>
    <scope>NUCLEOTIDE SEQUENCE [LARGE SCALE GENOMIC DNA]</scope>
    <source>
        <strain evidence="4">DSM 14523 / JCM 11388 / NBRC 100420 / UNI-1</strain>
    </source>
</reference>
<dbReference type="HAMAP" id="MF_00634">
    <property type="entry name" value="UPF0235"/>
    <property type="match status" value="1"/>
</dbReference>
<name>E8N605_ANATU</name>
<gene>
    <name evidence="3" type="ordered locus">ANT_18430</name>
</gene>